<accession>A0ABR1PS58</accession>
<keyword evidence="3" id="KW-1185">Reference proteome</keyword>
<proteinExistence type="predicted"/>
<dbReference type="RefSeq" id="XP_066692610.1">
    <property type="nucleotide sequence ID" value="XM_066850372.1"/>
</dbReference>
<sequence>MHQSAMRRLMSLGPTCPGGWPVDPRSTAPWRAAPESRRHRRAQSARRGGVLEYQEVNGAGVPEPDVGVEAREGRVVVAARGLQDAGHVLPQDVRVVALAVLEQAQDRVAVVGEERHPRIQGQPAHDRGHAGPARKSMMQHSCPRVPDDILIRICNVTITCHEAIVTGLRQFEKVVAVDPYVLHIDQERSDRQTAPRKPVDDVAYRRPIIEGDAPPCYGLALGVKFVNVVDHGPIIKTNLSHIIQQPLLNFDREVGMGLLDPGIVLVVAFDLLQVDQGIDEPAEEFHPAARDTTLVHALGKWRKRPIQGCEGSIFIELDGQVLHPDPVHCPEVPGGPVLQRHGQYPPVQVRRAGAPAHQFPDDLNAAHDGGEEDGLDEKLLLLARLGVVLGPVQLEVQADGLPRVQELLDDVQRRVAFDGVVQQREPLVSVGRTPQLPLQLVLGIEAVERELVGMEECRVSVAQQKLVDRRQEGLQPQEELGGTSPSAFRNT</sequence>
<name>A0ABR1PS58_9PEZI</name>
<evidence type="ECO:0000256" key="1">
    <source>
        <dbReference type="SAM" id="MobiDB-lite"/>
    </source>
</evidence>
<dbReference type="Proteomes" id="UP001391051">
    <property type="component" value="Unassembled WGS sequence"/>
</dbReference>
<dbReference type="EMBL" id="JAQQWE010000010">
    <property type="protein sequence ID" value="KAK7937282.1"/>
    <property type="molecule type" value="Genomic_DNA"/>
</dbReference>
<dbReference type="GeneID" id="92083434"/>
<organism evidence="2 3">
    <name type="scientific">Apiospora aurea</name>
    <dbReference type="NCBI Taxonomy" id="335848"/>
    <lineage>
        <taxon>Eukaryota</taxon>
        <taxon>Fungi</taxon>
        <taxon>Dikarya</taxon>
        <taxon>Ascomycota</taxon>
        <taxon>Pezizomycotina</taxon>
        <taxon>Sordariomycetes</taxon>
        <taxon>Xylariomycetidae</taxon>
        <taxon>Amphisphaeriales</taxon>
        <taxon>Apiosporaceae</taxon>
        <taxon>Apiospora</taxon>
    </lineage>
</organism>
<evidence type="ECO:0000313" key="2">
    <source>
        <dbReference type="EMBL" id="KAK7937282.1"/>
    </source>
</evidence>
<feature type="region of interest" description="Disordered" evidence="1">
    <location>
        <begin position="113"/>
        <end position="140"/>
    </location>
</feature>
<feature type="region of interest" description="Disordered" evidence="1">
    <location>
        <begin position="470"/>
        <end position="491"/>
    </location>
</feature>
<feature type="region of interest" description="Disordered" evidence="1">
    <location>
        <begin position="17"/>
        <end position="48"/>
    </location>
</feature>
<reference evidence="2 3" key="1">
    <citation type="submission" date="2023-01" db="EMBL/GenBank/DDBJ databases">
        <title>Analysis of 21 Apiospora genomes using comparative genomics revels a genus with tremendous synthesis potential of carbohydrate active enzymes and secondary metabolites.</title>
        <authorList>
            <person name="Sorensen T."/>
        </authorList>
    </citation>
    <scope>NUCLEOTIDE SEQUENCE [LARGE SCALE GENOMIC DNA]</scope>
    <source>
        <strain evidence="2 3">CBS 24483</strain>
    </source>
</reference>
<comment type="caution">
    <text evidence="2">The sequence shown here is derived from an EMBL/GenBank/DDBJ whole genome shotgun (WGS) entry which is preliminary data.</text>
</comment>
<evidence type="ECO:0000313" key="3">
    <source>
        <dbReference type="Proteomes" id="UP001391051"/>
    </source>
</evidence>
<gene>
    <name evidence="2" type="ORF">PG986_014150</name>
</gene>
<protein>
    <submittedName>
        <fullName evidence="2">Uncharacterized protein</fullName>
    </submittedName>
</protein>